<dbReference type="Proteomes" id="UP000626109">
    <property type="component" value="Unassembled WGS sequence"/>
</dbReference>
<proteinExistence type="predicted"/>
<dbReference type="InterPro" id="IPR032710">
    <property type="entry name" value="NTF2-like_dom_sf"/>
</dbReference>
<reference evidence="2" key="1">
    <citation type="submission" date="2021-02" db="EMBL/GenBank/DDBJ databases">
        <authorList>
            <person name="Dougan E. K."/>
            <person name="Rhodes N."/>
            <person name="Thang M."/>
            <person name="Chan C."/>
        </authorList>
    </citation>
    <scope>NUCLEOTIDE SEQUENCE</scope>
</reference>
<dbReference type="Proteomes" id="UP000654075">
    <property type="component" value="Unassembled WGS sequence"/>
</dbReference>
<dbReference type="Gene3D" id="3.10.450.240">
    <property type="match status" value="1"/>
</dbReference>
<comment type="caution">
    <text evidence="2">The sequence shown here is derived from an EMBL/GenBank/DDBJ whole genome shotgun (WGS) entry which is preliminary data.</text>
</comment>
<protein>
    <recommendedName>
        <fullName evidence="1">Tim44-like domain-containing protein</fullName>
    </recommendedName>
</protein>
<dbReference type="AlphaFoldDB" id="A0A813GFX6"/>
<evidence type="ECO:0000313" key="2">
    <source>
        <dbReference type="EMBL" id="CAE8626069.1"/>
    </source>
</evidence>
<accession>A0A813GFX6</accession>
<dbReference type="EMBL" id="CAJNNV010028891">
    <property type="protein sequence ID" value="CAE8626069.1"/>
    <property type="molecule type" value="Genomic_DNA"/>
</dbReference>
<dbReference type="OrthoDB" id="432457at2759"/>
<dbReference type="EMBL" id="CAJNNW010017676">
    <property type="protein sequence ID" value="CAE8661345.1"/>
    <property type="molecule type" value="Genomic_DNA"/>
</dbReference>
<evidence type="ECO:0000259" key="1">
    <source>
        <dbReference type="Pfam" id="PF04280"/>
    </source>
</evidence>
<gene>
    <name evidence="2" type="ORF">PGLA1383_LOCUS43042</name>
    <name evidence="3" type="ORF">PGLA2088_LOCUS14485</name>
</gene>
<evidence type="ECO:0000313" key="4">
    <source>
        <dbReference type="Proteomes" id="UP000654075"/>
    </source>
</evidence>
<evidence type="ECO:0000313" key="3">
    <source>
        <dbReference type="EMBL" id="CAE8661345.1"/>
    </source>
</evidence>
<organism evidence="2 4">
    <name type="scientific">Polarella glacialis</name>
    <name type="common">Dinoflagellate</name>
    <dbReference type="NCBI Taxonomy" id="89957"/>
    <lineage>
        <taxon>Eukaryota</taxon>
        <taxon>Sar</taxon>
        <taxon>Alveolata</taxon>
        <taxon>Dinophyceae</taxon>
        <taxon>Suessiales</taxon>
        <taxon>Suessiaceae</taxon>
        <taxon>Polarella</taxon>
    </lineage>
</organism>
<feature type="domain" description="Tim44-like" evidence="1">
    <location>
        <begin position="76"/>
        <end position="207"/>
    </location>
</feature>
<name>A0A813GFX6_POLGL</name>
<dbReference type="SUPFAM" id="SSF54427">
    <property type="entry name" value="NTF2-like"/>
    <property type="match status" value="1"/>
</dbReference>
<keyword evidence="4" id="KW-1185">Reference proteome</keyword>
<sequence length="221" mass="24690">MSRLAPRLGCSSPSQYRVLSAPGAARSCSTGGAHPQKVLKRLGSMSGVLDLLTINVRHIVNSINLRTLNVVYPNCWDAREFRAGAAEAYTQINKLLDEGDFESLQGLLSEELLAELRASHAALAQGVNYELKDLRQLGIFKSTAKVDEFDDAAVFVTPLLRVTEKFTLSKDSSIWWEVRRLHKWTFKRTLAGEAGQENSDWQVVAMDKRRWRPDGIDDASE</sequence>
<dbReference type="Pfam" id="PF04280">
    <property type="entry name" value="Tim44"/>
    <property type="match status" value="1"/>
</dbReference>
<dbReference type="InterPro" id="IPR007379">
    <property type="entry name" value="Tim44-like_dom"/>
</dbReference>